<dbReference type="Pfam" id="PF10257">
    <property type="entry name" value="RAI16-like"/>
    <property type="match status" value="1"/>
</dbReference>
<sequence length="547" mass="61337">MLELEINLCTKIETAPELLGLFFDVPNDTHSAPTFGLLDHIMKFVHSDGANGDRARTACPILFSLAMDSSELEEFIIKQDYPLMLVVGLSGLYAQLPSIMPDADGSLDRESGIAVRRIFNADLQSFNGYVSFLQNVLYKCPSKRVTQQILDSVQSIFFSTVMAASINSCSDFNGTTVTTLFYIYQLSTTLSEPRLSEILVKQLISSEDEDDIPRSADAEMSLSIRDILISKLNSLSEEVVTATLMLFLSLLRDHPNSSFRLLFEKLPREKPAIDRLTLDHDVDIQKHLQLVARYFALLPRESGKQASLEAYIRDAEISFSNIRDNANATRVDLEALFRASQNPSSDSIVKESPLEAPERRSSHVGPSVVVQSKELFREQATRVRTDPILYKFMAKFGNLFSHSMQINLAMTGVLQQLVMAPYPVLYTSLVDGDATLHDPETIAPSLYHVITRLLGEIDDRRGSMSDFDAQLSECKDRLLYSGSSRDESEWLKHEERISGKPVGGHSGDLDLDYEFLRNVVVLEEFIKELLAAIVTRGGLEYDHILYL</sequence>
<dbReference type="PANTHER" id="PTHR21705">
    <property type="entry name" value="RAI16 PROTEIN-RELATED"/>
    <property type="match status" value="1"/>
</dbReference>
<comment type="caution">
    <text evidence="4">The sequence shown here is derived from an EMBL/GenBank/DDBJ whole genome shotgun (WGS) entry which is preliminary data.</text>
</comment>
<dbReference type="Pfam" id="PF19314">
    <property type="entry name" value="DUF5917"/>
    <property type="match status" value="1"/>
</dbReference>
<organism evidence="4 5">
    <name type="scientific">Batrachochytrium salamandrivorans</name>
    <dbReference type="NCBI Taxonomy" id="1357716"/>
    <lineage>
        <taxon>Eukaryota</taxon>
        <taxon>Fungi</taxon>
        <taxon>Fungi incertae sedis</taxon>
        <taxon>Chytridiomycota</taxon>
        <taxon>Chytridiomycota incertae sedis</taxon>
        <taxon>Chytridiomycetes</taxon>
        <taxon>Rhizophydiales</taxon>
        <taxon>Rhizophydiales incertae sedis</taxon>
        <taxon>Batrachochytrium</taxon>
    </lineage>
</organism>
<evidence type="ECO:0000256" key="1">
    <source>
        <dbReference type="ARBA" id="ARBA00024336"/>
    </source>
</evidence>
<dbReference type="InterPro" id="IPR019384">
    <property type="entry name" value="FHIP"/>
</dbReference>
<accession>A0ABQ8F5H5</accession>
<dbReference type="InterPro" id="IPR045669">
    <property type="entry name" value="FHIP_C"/>
</dbReference>
<feature type="compositionally biased region" description="Basic and acidic residues" evidence="2">
    <location>
        <begin position="348"/>
        <end position="361"/>
    </location>
</feature>
<feature type="domain" description="FHF complex subunit HOOK-interacting protein C-terminal" evidence="3">
    <location>
        <begin position="386"/>
        <end position="479"/>
    </location>
</feature>
<gene>
    <name evidence="4" type="ORF">BASA50_007971</name>
</gene>
<feature type="region of interest" description="Disordered" evidence="2">
    <location>
        <begin position="344"/>
        <end position="363"/>
    </location>
</feature>
<evidence type="ECO:0000313" key="4">
    <source>
        <dbReference type="EMBL" id="KAH6592595.1"/>
    </source>
</evidence>
<reference evidence="4 5" key="1">
    <citation type="submission" date="2021-02" db="EMBL/GenBank/DDBJ databases">
        <title>Variation within the Batrachochytrium salamandrivorans European outbreak.</title>
        <authorList>
            <person name="Kelly M."/>
            <person name="Pasmans F."/>
            <person name="Shea T.P."/>
            <person name="Munoz J.F."/>
            <person name="Carranza S."/>
            <person name="Cuomo C.A."/>
            <person name="Martel A."/>
        </authorList>
    </citation>
    <scope>NUCLEOTIDE SEQUENCE [LARGE SCALE GENOMIC DNA]</scope>
    <source>
        <strain evidence="4 5">AMFP18/2</strain>
    </source>
</reference>
<dbReference type="PANTHER" id="PTHR21705:SF11">
    <property type="entry name" value="FHIP FAMILY PROTEIN CG3558"/>
    <property type="match status" value="1"/>
</dbReference>
<dbReference type="EMBL" id="JAFCIX010000377">
    <property type="protein sequence ID" value="KAH6592595.1"/>
    <property type="molecule type" value="Genomic_DNA"/>
</dbReference>
<evidence type="ECO:0000256" key="2">
    <source>
        <dbReference type="SAM" id="MobiDB-lite"/>
    </source>
</evidence>
<proteinExistence type="inferred from homology"/>
<protein>
    <recommendedName>
        <fullName evidence="3">FHF complex subunit HOOK-interacting protein C-terminal domain-containing protein</fullName>
    </recommendedName>
</protein>
<name>A0ABQ8F5H5_9FUNG</name>
<comment type="similarity">
    <text evidence="1">Belongs to the FHIP family.</text>
</comment>
<keyword evidence="5" id="KW-1185">Reference proteome</keyword>
<dbReference type="Proteomes" id="UP001648503">
    <property type="component" value="Unassembled WGS sequence"/>
</dbReference>
<evidence type="ECO:0000259" key="3">
    <source>
        <dbReference type="Pfam" id="PF19314"/>
    </source>
</evidence>
<evidence type="ECO:0000313" key="5">
    <source>
        <dbReference type="Proteomes" id="UP001648503"/>
    </source>
</evidence>